<dbReference type="InterPro" id="IPR027417">
    <property type="entry name" value="P-loop_NTPase"/>
</dbReference>
<accession>A0A7R8MK73</accession>
<dbReference type="Proteomes" id="UP000596247">
    <property type="component" value="Chromosome"/>
</dbReference>
<organism evidence="2 3">
    <name type="scientific">Klebsiella phage vB_KvM-Eowyn</name>
    <dbReference type="NCBI Taxonomy" id="2762819"/>
    <lineage>
        <taxon>Viruses</taxon>
        <taxon>Duplodnaviria</taxon>
        <taxon>Heunggongvirae</taxon>
        <taxon>Uroviricota</taxon>
        <taxon>Caudoviricetes</taxon>
        <taxon>Chimalliviridae</taxon>
        <taxon>Eowynvirus</taxon>
        <taxon>Eowynvirus eowyn</taxon>
    </lineage>
</organism>
<proteinExistence type="predicted"/>
<dbReference type="Gene3D" id="3.40.50.300">
    <property type="entry name" value="P-loop containing nucleotide triphosphate hydrolases"/>
    <property type="match status" value="2"/>
</dbReference>
<evidence type="ECO:0000313" key="3">
    <source>
        <dbReference type="Proteomes" id="UP000596247"/>
    </source>
</evidence>
<reference evidence="2 3" key="1">
    <citation type="submission" date="2020-09" db="EMBL/GenBank/DDBJ databases">
        <authorList>
            <person name="Jameson E."/>
        </authorList>
    </citation>
    <scope>NUCLEOTIDE SEQUENCE [LARGE SCALE GENOMIC DNA]</scope>
</reference>
<dbReference type="SUPFAM" id="SSF52540">
    <property type="entry name" value="P-loop containing nucleoside triphosphate hydrolases"/>
    <property type="match status" value="1"/>
</dbReference>
<feature type="coiled-coil region" evidence="1">
    <location>
        <begin position="519"/>
        <end position="546"/>
    </location>
</feature>
<name>A0A7R8MK73_9CAUD</name>
<feature type="coiled-coil region" evidence="1">
    <location>
        <begin position="254"/>
        <end position="281"/>
    </location>
</feature>
<sequence length="816" mass="92187">MELDSLLLVGYRPFLLNNINELLYTPQSAYQIILGMNGCGKSSLMRELSPLPATPGDFTEGGVKKWIGRHEGNQYELNSEIGKRSAKHSFICNGEELNPGGTGTVQKELVQQHFKLTPEIHQVLLGKTRVKFTNMAPAKRQEWFQLIAPVDISIARKQYQYFLSKGRSLTEVEKHQKQELVEASKRLGDGVAVRLLEEEIQKLREQAQIYMEAKVPVTTTQAISLSELEKASRDVLNFIPDTDYPTTDSVMLGIAAIEQKIDGLERRYKEHVDACVRIEKQIAEIGDIGHLDISLLMEQLGQLAAELAVCSVREHVVPESQVNSVIDMVSARMTEITQVLGTMPVKRDDFTKEQWTSRGDILNRLMTTIQSDEYKLTNLQNQLYQVESAQSVKCPACDHQFKPGIEHNAADHIKSLIESTNLSILTNKAQADKQREYLDEFEAWYGPAKQLASLLNSESMHYVKEMLYGLDDLWTAPRKAIPELMSWLNTLKEYQHYLSLRDAHATTQKTYSMAVDATAKAKRQQVDAYKQQYADEELALSKVQSNLLGCRETLTRLIQIKRRYVEFEQNQAVLLQQYNKTIDAEIAYANRGFNAILDNYIGEIHSRLGLLENQRIALIQAASHVERLNASLKVLSQDIEACQVLASILSPKDGFIAEQLSTSVNALCDAMNAVIRNVWTYDLEILPCGVDSGELNYKFPLRVYGNDELPLDDICEGSESQCEMVNLAFRLIVMAYLSLAGYPLYLDELGREFDETHGSRVMQYLKLLVDSQQVSQVFLISHNPALHSVFTLADVNIINTTNITLPAEYNTCMTIQ</sequence>
<keyword evidence="1" id="KW-0175">Coiled coil</keyword>
<keyword evidence="3" id="KW-1185">Reference proteome</keyword>
<gene>
    <name evidence="2" type="ORF">LLCLJKAH_00164</name>
</gene>
<evidence type="ECO:0000313" key="2">
    <source>
        <dbReference type="EMBL" id="CAD5236153.1"/>
    </source>
</evidence>
<protein>
    <submittedName>
        <fullName evidence="2">Uncharacterized protein</fullName>
    </submittedName>
</protein>
<dbReference type="EMBL" id="LR881104">
    <property type="protein sequence ID" value="CAD5236153.1"/>
    <property type="molecule type" value="Genomic_DNA"/>
</dbReference>
<evidence type="ECO:0000256" key="1">
    <source>
        <dbReference type="SAM" id="Coils"/>
    </source>
</evidence>